<dbReference type="InterPro" id="IPR036291">
    <property type="entry name" value="NAD(P)-bd_dom_sf"/>
</dbReference>
<dbReference type="KEGG" id="llu:AKJ09_01711"/>
<dbReference type="Gene3D" id="3.40.50.720">
    <property type="entry name" value="NAD(P)-binding Rossmann-like Domain"/>
    <property type="match status" value="1"/>
</dbReference>
<dbReference type="Pfam" id="PF13561">
    <property type="entry name" value="adh_short_C2"/>
    <property type="match status" value="1"/>
</dbReference>
<accession>A0A0K1PNF6</accession>
<evidence type="ECO:0000313" key="4">
    <source>
        <dbReference type="Proteomes" id="UP000064967"/>
    </source>
</evidence>
<dbReference type="SUPFAM" id="SSF51735">
    <property type="entry name" value="NAD(P)-binding Rossmann-fold domains"/>
    <property type="match status" value="1"/>
</dbReference>
<evidence type="ECO:0000256" key="1">
    <source>
        <dbReference type="ARBA" id="ARBA00006484"/>
    </source>
</evidence>
<dbReference type="RefSeq" id="WP_205633636.1">
    <property type="nucleotide sequence ID" value="NZ_CP012333.1"/>
</dbReference>
<dbReference type="InterPro" id="IPR002347">
    <property type="entry name" value="SDR_fam"/>
</dbReference>
<organism evidence="3 4">
    <name type="scientific">Labilithrix luteola</name>
    <dbReference type="NCBI Taxonomy" id="1391654"/>
    <lineage>
        <taxon>Bacteria</taxon>
        <taxon>Pseudomonadati</taxon>
        <taxon>Myxococcota</taxon>
        <taxon>Polyangia</taxon>
        <taxon>Polyangiales</taxon>
        <taxon>Labilitrichaceae</taxon>
        <taxon>Labilithrix</taxon>
    </lineage>
</organism>
<dbReference type="PATRIC" id="fig|1391654.3.peg.1727"/>
<dbReference type="InterPro" id="IPR051122">
    <property type="entry name" value="SDR_DHRS6-like"/>
</dbReference>
<protein>
    <submittedName>
        <fullName evidence="3">Short-chain dehydrogenase/reductase SDR</fullName>
    </submittedName>
</protein>
<dbReference type="PANTHER" id="PTHR43477:SF1">
    <property type="entry name" value="DIHYDROANTICAPSIN 7-DEHYDROGENASE"/>
    <property type="match status" value="1"/>
</dbReference>
<gene>
    <name evidence="3" type="ORF">AKJ09_01711</name>
</gene>
<dbReference type="STRING" id="1391654.AKJ09_01711"/>
<evidence type="ECO:0000256" key="2">
    <source>
        <dbReference type="ARBA" id="ARBA00023002"/>
    </source>
</evidence>
<dbReference type="PRINTS" id="PR00081">
    <property type="entry name" value="GDHRDH"/>
</dbReference>
<evidence type="ECO:0000313" key="3">
    <source>
        <dbReference type="EMBL" id="AKU95047.1"/>
    </source>
</evidence>
<reference evidence="3 4" key="1">
    <citation type="submission" date="2015-08" db="EMBL/GenBank/DDBJ databases">
        <authorList>
            <person name="Babu N.S."/>
            <person name="Beckwith C.J."/>
            <person name="Beseler K.G."/>
            <person name="Brison A."/>
            <person name="Carone J.V."/>
            <person name="Caskin T.P."/>
            <person name="Diamond M."/>
            <person name="Durham M.E."/>
            <person name="Foxe J.M."/>
            <person name="Go M."/>
            <person name="Henderson B.A."/>
            <person name="Jones I.B."/>
            <person name="McGettigan J.A."/>
            <person name="Micheletti S.J."/>
            <person name="Nasrallah M.E."/>
            <person name="Ortiz D."/>
            <person name="Piller C.R."/>
            <person name="Privatt S.R."/>
            <person name="Schneider S.L."/>
            <person name="Sharp S."/>
            <person name="Smith T.C."/>
            <person name="Stanton J.D."/>
            <person name="Ullery H.E."/>
            <person name="Wilson R.J."/>
            <person name="Serrano M.G."/>
            <person name="Buck G."/>
            <person name="Lee V."/>
            <person name="Wang Y."/>
            <person name="Carvalho R."/>
            <person name="Voegtly L."/>
            <person name="Shi R."/>
            <person name="Duckworth R."/>
            <person name="Johnson A."/>
            <person name="Loviza R."/>
            <person name="Walstead R."/>
            <person name="Shah Z."/>
            <person name="Kiflezghi M."/>
            <person name="Wade K."/>
            <person name="Ball S.L."/>
            <person name="Bradley K.W."/>
            <person name="Asai D.J."/>
            <person name="Bowman C.A."/>
            <person name="Russell D.A."/>
            <person name="Pope W.H."/>
            <person name="Jacobs-Sera D."/>
            <person name="Hendrix R.W."/>
            <person name="Hatfull G.F."/>
        </authorList>
    </citation>
    <scope>NUCLEOTIDE SEQUENCE [LARGE SCALE GENOMIC DNA]</scope>
    <source>
        <strain evidence="3 4">DSM 27648</strain>
    </source>
</reference>
<dbReference type="AlphaFoldDB" id="A0A0K1PNF6"/>
<dbReference type="Proteomes" id="UP000064967">
    <property type="component" value="Chromosome"/>
</dbReference>
<dbReference type="PROSITE" id="PS00061">
    <property type="entry name" value="ADH_SHORT"/>
    <property type="match status" value="1"/>
</dbReference>
<name>A0A0K1PNF6_9BACT</name>
<comment type="similarity">
    <text evidence="1">Belongs to the short-chain dehydrogenases/reductases (SDR) family.</text>
</comment>
<dbReference type="PANTHER" id="PTHR43477">
    <property type="entry name" value="DIHYDROANTICAPSIN 7-DEHYDROGENASE"/>
    <property type="match status" value="1"/>
</dbReference>
<keyword evidence="4" id="KW-1185">Reference proteome</keyword>
<keyword evidence="2" id="KW-0560">Oxidoreductase</keyword>
<dbReference type="InterPro" id="IPR020904">
    <property type="entry name" value="Sc_DH/Rdtase_CS"/>
</dbReference>
<proteinExistence type="inferred from homology"/>
<dbReference type="GO" id="GO:0016491">
    <property type="term" value="F:oxidoreductase activity"/>
    <property type="evidence" value="ECO:0007669"/>
    <property type="project" value="UniProtKB-KW"/>
</dbReference>
<sequence>MNRTYVVTGAASGIGAATTRYLRERGARVVTSDLRDADVLADLATAQGRAALVEGVMSHSEGRIDAIVANAGGGPPETSLSLNFFGAVATLDGLRPLLERSPAPRAVVVSSVASLRPARAALIDACSSMDEAVAIATARAIFESSERHDDVQVALDLYASAKQALERWCRKVATEPRWAGAGIPLNVVALGFFDTPAAAYVLSNPESRAAMARLAPLSGAFPGRADEAAAVLAWCISPENSQMTGQILFVDGGIECQARGAGSP</sequence>
<dbReference type="EMBL" id="CP012333">
    <property type="protein sequence ID" value="AKU95047.1"/>
    <property type="molecule type" value="Genomic_DNA"/>
</dbReference>